<accession>A0ABQ5UHJ9</accession>
<dbReference type="InterPro" id="IPR016053">
    <property type="entry name" value="Haem_Oase-like"/>
</dbReference>
<reference evidence="1" key="1">
    <citation type="journal article" date="2014" name="Int. J. Syst. Evol. Microbiol.">
        <title>Complete genome of a new Firmicutes species belonging to the dominant human colonic microbiota ('Ruminococcus bicirculans') reveals two chromosomes and a selective capacity to utilize plant glucans.</title>
        <authorList>
            <consortium name="NISC Comparative Sequencing Program"/>
            <person name="Wegmann U."/>
            <person name="Louis P."/>
            <person name="Goesmann A."/>
            <person name="Henrissat B."/>
            <person name="Duncan S.H."/>
            <person name="Flint H.J."/>
        </authorList>
    </citation>
    <scope>NUCLEOTIDE SEQUENCE</scope>
    <source>
        <strain evidence="1">NBRC 103855</strain>
    </source>
</reference>
<dbReference type="CDD" id="cd19166">
    <property type="entry name" value="HemeO-bac"/>
    <property type="match status" value="1"/>
</dbReference>
<proteinExistence type="predicted"/>
<dbReference type="EMBL" id="BSNG01000001">
    <property type="protein sequence ID" value="GLQ10675.1"/>
    <property type="molecule type" value="Genomic_DNA"/>
</dbReference>
<protein>
    <submittedName>
        <fullName evidence="1">Heme oxygenase</fullName>
    </submittedName>
</protein>
<dbReference type="InterPro" id="IPR016084">
    <property type="entry name" value="Haem_Oase-like_multi-hlx"/>
</dbReference>
<dbReference type="Pfam" id="PF01126">
    <property type="entry name" value="Heme_oxygenase"/>
    <property type="match status" value="1"/>
</dbReference>
<evidence type="ECO:0000313" key="2">
    <source>
        <dbReference type="Proteomes" id="UP001161406"/>
    </source>
</evidence>
<organism evidence="1 2">
    <name type="scientific">Devosia yakushimensis</name>
    <dbReference type="NCBI Taxonomy" id="470028"/>
    <lineage>
        <taxon>Bacteria</taxon>
        <taxon>Pseudomonadati</taxon>
        <taxon>Pseudomonadota</taxon>
        <taxon>Alphaproteobacteria</taxon>
        <taxon>Hyphomicrobiales</taxon>
        <taxon>Devosiaceae</taxon>
        <taxon>Devosia</taxon>
    </lineage>
</organism>
<evidence type="ECO:0000313" key="1">
    <source>
        <dbReference type="EMBL" id="GLQ10675.1"/>
    </source>
</evidence>
<dbReference type="RefSeq" id="WP_284391489.1">
    <property type="nucleotide sequence ID" value="NZ_BSNG01000001.1"/>
</dbReference>
<dbReference type="Gene3D" id="1.20.910.10">
    <property type="entry name" value="Heme oxygenase-like"/>
    <property type="match status" value="1"/>
</dbReference>
<comment type="caution">
    <text evidence="1">The sequence shown here is derived from an EMBL/GenBank/DDBJ whole genome shotgun (WGS) entry which is preliminary data.</text>
</comment>
<name>A0ABQ5UHJ9_9HYPH</name>
<sequence>MNEVADPQRPVVEEPRGLWSRLKSETRATHEKLDGRIMAGRPFESRIHYGLFLLVQHDFHSIVSPLYGHADLAGMLPDLRSRDRLPTIEQDLRDLGLAVPNRLRSPRDYLLDIPGSLGWLYVAEGSNLGAAFLLKAARQLDLSETFGARHLAAAPEGRGLYWKTFTSALDAIELSAVDERRVIGGANDAFMRVLGFVERRFFDATAD</sequence>
<gene>
    <name evidence="1" type="primary">hemO</name>
    <name evidence="1" type="ORF">GCM10007913_26070</name>
</gene>
<reference evidence="1" key="2">
    <citation type="submission" date="2023-01" db="EMBL/GenBank/DDBJ databases">
        <title>Draft genome sequence of Devosia yakushimensis strain NBRC 103855.</title>
        <authorList>
            <person name="Sun Q."/>
            <person name="Mori K."/>
        </authorList>
    </citation>
    <scope>NUCLEOTIDE SEQUENCE</scope>
    <source>
        <strain evidence="1">NBRC 103855</strain>
    </source>
</reference>
<keyword evidence="2" id="KW-1185">Reference proteome</keyword>
<dbReference type="SUPFAM" id="SSF48613">
    <property type="entry name" value="Heme oxygenase-like"/>
    <property type="match status" value="1"/>
</dbReference>
<dbReference type="Proteomes" id="UP001161406">
    <property type="component" value="Unassembled WGS sequence"/>
</dbReference>